<dbReference type="GeneID" id="18238628"/>
<dbReference type="OrthoDB" id="2141195at2759"/>
<evidence type="ECO:0000256" key="1">
    <source>
        <dbReference type="SAM" id="MobiDB-lite"/>
    </source>
</evidence>
<dbReference type="RefSeq" id="XP_006678958.1">
    <property type="nucleotide sequence ID" value="XM_006678895.1"/>
</dbReference>
<reference evidence="2 3" key="1">
    <citation type="submission" date="2009-12" db="EMBL/GenBank/DDBJ databases">
        <title>The draft genome of Batrachochytrium dendrobatidis.</title>
        <authorList>
            <consortium name="US DOE Joint Genome Institute (JGI-PGF)"/>
            <person name="Kuo A."/>
            <person name="Salamov A."/>
            <person name="Schmutz J."/>
            <person name="Lucas S."/>
            <person name="Pitluck S."/>
            <person name="Rosenblum E."/>
            <person name="Stajich J."/>
            <person name="Eisen M."/>
            <person name="Grigoriev I.V."/>
        </authorList>
    </citation>
    <scope>NUCLEOTIDE SEQUENCE [LARGE SCALE GENOMIC DNA]</scope>
    <source>
        <strain evidence="3">JAM81 / FGSC 10211</strain>
    </source>
</reference>
<feature type="region of interest" description="Disordered" evidence="1">
    <location>
        <begin position="1012"/>
        <end position="1048"/>
    </location>
</feature>
<evidence type="ECO:0000313" key="2">
    <source>
        <dbReference type="EMBL" id="EGF80121.1"/>
    </source>
</evidence>
<feature type="compositionally biased region" description="Polar residues" evidence="1">
    <location>
        <begin position="818"/>
        <end position="828"/>
    </location>
</feature>
<dbReference type="InterPro" id="IPR027968">
    <property type="entry name" value="JHY"/>
</dbReference>
<dbReference type="HOGENOM" id="CLU_273308_0_0_1"/>
<protein>
    <submittedName>
        <fullName evidence="2">Uncharacterized protein</fullName>
    </submittedName>
</protein>
<feature type="region of interest" description="Disordered" evidence="1">
    <location>
        <begin position="114"/>
        <end position="139"/>
    </location>
</feature>
<keyword evidence="3" id="KW-1185">Reference proteome</keyword>
<feature type="compositionally biased region" description="Polar residues" evidence="1">
    <location>
        <begin position="1036"/>
        <end position="1048"/>
    </location>
</feature>
<evidence type="ECO:0000313" key="3">
    <source>
        <dbReference type="Proteomes" id="UP000007241"/>
    </source>
</evidence>
<dbReference type="PANTHER" id="PTHR14726">
    <property type="entry name" value="JHY PROTEIN HOMOLOG"/>
    <property type="match status" value="1"/>
</dbReference>
<feature type="compositionally biased region" description="Acidic residues" evidence="1">
    <location>
        <begin position="829"/>
        <end position="839"/>
    </location>
</feature>
<feature type="compositionally biased region" description="Polar residues" evidence="1">
    <location>
        <begin position="122"/>
        <end position="135"/>
    </location>
</feature>
<dbReference type="InParanoid" id="F4P3Q4"/>
<feature type="region of interest" description="Disordered" evidence="1">
    <location>
        <begin position="769"/>
        <end position="848"/>
    </location>
</feature>
<dbReference type="Pfam" id="PF15261">
    <property type="entry name" value="JHY"/>
    <property type="match status" value="1"/>
</dbReference>
<proteinExistence type="predicted"/>
<gene>
    <name evidence="2" type="ORF">BATDEDRAFT_24898</name>
</gene>
<dbReference type="EMBL" id="GL882884">
    <property type="protein sequence ID" value="EGF80121.1"/>
    <property type="molecule type" value="Genomic_DNA"/>
</dbReference>
<feature type="compositionally biased region" description="Polar residues" evidence="1">
    <location>
        <begin position="1012"/>
        <end position="1028"/>
    </location>
</feature>
<feature type="region of interest" description="Disordered" evidence="1">
    <location>
        <begin position="152"/>
        <end position="175"/>
    </location>
</feature>
<feature type="compositionally biased region" description="Basic residues" evidence="1">
    <location>
        <begin position="769"/>
        <end position="782"/>
    </location>
</feature>
<name>F4P3Q4_BATDJ</name>
<dbReference type="PANTHER" id="PTHR14726:SF1">
    <property type="entry name" value="JHY PROTEIN HOMOLOG"/>
    <property type="match status" value="1"/>
</dbReference>
<accession>F4P3Q4</accession>
<dbReference type="GO" id="GO:0035082">
    <property type="term" value="P:axoneme assembly"/>
    <property type="evidence" value="ECO:0000318"/>
    <property type="project" value="GO_Central"/>
</dbReference>
<dbReference type="AlphaFoldDB" id="F4P3Q4"/>
<dbReference type="Proteomes" id="UP000007241">
    <property type="component" value="Unassembled WGS sequence"/>
</dbReference>
<sequence>MSTHKTVIEATAAHDAFLAKIGSKIVILSKDGTTKSLASAIFLDQKGRGKSISTLPTHFVKPLKQRSLPIIAKRFIRKNGKLPNALAANSEQNGSVMSVSMSDSSAMHHYANLDKSSKSKNGKSLAQNNSITKKQSNQEEKSFLLPIQDASNCQSSVKESPSEAINPPSISNRSITENSHISNFSTKSELLLNNKAVYLDASSIPMHSPALDQRQKGPQNPKQIMLQKQRKIRYGNLIFQTQSNTNSKAHDLQAVSTNIIDSKNSLASFFQKVDSMHCNTASSNTCIRQTSIEASHSNCSRIKSEHQNDCSSTDETRTINPVNQNIDVLNQSVLESTVEAISLDSSTNVPSHINDHPTYDGGQIPEPKILSRTALNKVEHGSQSQTNQHYIASSVVPDSSKCIPNATSEISAALALYAWTGAKATLSTKCLAKNTSISGPQNAIQVKQTPSLTSTRTPNYLEKNRIVIESPSPLTPLNSKPLFYSHTVSTNETTQLESNVLDRIREWTAWDVAMLRELTHMIEPVYAADKLHEAASNELNAKIELKPSTDSENTKSEGKETLHNRPFKDHKDAKHNNMHISFKLCDYDINSCSGSILQTLCSTDNHTFENDFEASSLMNPSDPLLKPIQSIIHIHQNQNPNIPKSTGNHDTRKYVRGINGGLELTSNSKPAQSSQFYDNGMKSPRSSSTAGLRQLITTAINPKSYTPEVIDSYTQHGFQPTPQHYPYMRNLPPSIPNTNFNVVSINPNQCTSSPAVYSHRATLDPSVIKRPKLPIKKSKSQKVGHEATGGMAPRNTGVSGKPKHKSKQLEPTRKAIPQQHTSLQCNTESVDEDETEIDNDSSTPIPSTDLPLSIACTFTNPLKSADVEIKETRDFNMDSVGQYVLDSEHANANTTAIEFSNKHWDDPDVEASTDNMAYNLWNEMPMPYLEQSSVPEAPTLPDSNSLYHIPVHHSNTKPAQLSASSIGKTLGVKMGSLGPDKENETYLQKLEKQNRQREYSNQVRTLAMVSYSRQGNTRSLTDSPSTPFDEQRIDSRQSISESGWNNNEKSESVLQWSHTKRSIPLRAPSSVESKTKLPVIFQRNPVAEQLAEALSKREKMKAYAAGVRKSTHAKFFEKSTSSSAQGETRFPLISLAKKSMSLNEAALCSLKEIKNLEDTHVRDMAAADSIRKELGLKV</sequence>
<feature type="region of interest" description="Disordered" evidence="1">
    <location>
        <begin position="542"/>
        <end position="572"/>
    </location>
</feature>
<organism evidence="2 3">
    <name type="scientific">Batrachochytrium dendrobatidis (strain JAM81 / FGSC 10211)</name>
    <name type="common">Frog chytrid fungus</name>
    <dbReference type="NCBI Taxonomy" id="684364"/>
    <lineage>
        <taxon>Eukaryota</taxon>
        <taxon>Fungi</taxon>
        <taxon>Fungi incertae sedis</taxon>
        <taxon>Chytridiomycota</taxon>
        <taxon>Chytridiomycota incertae sedis</taxon>
        <taxon>Chytridiomycetes</taxon>
        <taxon>Rhizophydiales</taxon>
        <taxon>Rhizophydiales incertae sedis</taxon>
        <taxon>Batrachochytrium</taxon>
    </lineage>
</organism>